<accession>A0A250X9F2</accession>
<dbReference type="Pfam" id="PF13862">
    <property type="entry name" value="BCCIP"/>
    <property type="match status" value="1"/>
</dbReference>
<evidence type="ECO:0000256" key="2">
    <source>
        <dbReference type="PIRNR" id="PIRNR028983"/>
    </source>
</evidence>
<dbReference type="EMBL" id="BEGY01000045">
    <property type="protein sequence ID" value="GAX79701.1"/>
    <property type="molecule type" value="Genomic_DNA"/>
</dbReference>
<dbReference type="AlphaFoldDB" id="A0A250X9F2"/>
<comment type="caution">
    <text evidence="4">The sequence shown here is derived from an EMBL/GenBank/DDBJ whole genome shotgun (WGS) entry which is preliminary data.</text>
</comment>
<reference evidence="4 5" key="1">
    <citation type="submission" date="2017-08" db="EMBL/GenBank/DDBJ databases">
        <title>Acidophilic green algal genome provides insights into adaptation to an acidic environment.</title>
        <authorList>
            <person name="Hirooka S."/>
            <person name="Hirose Y."/>
            <person name="Kanesaki Y."/>
            <person name="Higuchi S."/>
            <person name="Fujiwara T."/>
            <person name="Onuma R."/>
            <person name="Era A."/>
            <person name="Ohbayashi R."/>
            <person name="Uzuka A."/>
            <person name="Nozaki H."/>
            <person name="Yoshikawa H."/>
            <person name="Miyagishima S.Y."/>
        </authorList>
    </citation>
    <scope>NUCLEOTIDE SEQUENCE [LARGE SCALE GENOMIC DNA]</scope>
    <source>
        <strain evidence="4 5">NIES-2499</strain>
    </source>
</reference>
<dbReference type="PIRSF" id="PIRSF028983">
    <property type="entry name" value="BCP1"/>
    <property type="match status" value="1"/>
</dbReference>
<proteinExistence type="inferred from homology"/>
<name>A0A250X9F2_9CHLO</name>
<dbReference type="PANTHER" id="PTHR13261:SF0">
    <property type="entry name" value="BRCA2 AND CDKN1A-INTERACTING PROTEIN"/>
    <property type="match status" value="1"/>
</dbReference>
<evidence type="ECO:0000256" key="3">
    <source>
        <dbReference type="SAM" id="MobiDB-lite"/>
    </source>
</evidence>
<dbReference type="GO" id="GO:0005634">
    <property type="term" value="C:nucleus"/>
    <property type="evidence" value="ECO:0007669"/>
    <property type="project" value="TreeGrafter"/>
</dbReference>
<feature type="compositionally biased region" description="Acidic residues" evidence="3">
    <location>
        <begin position="10"/>
        <end position="23"/>
    </location>
</feature>
<dbReference type="Proteomes" id="UP000232323">
    <property type="component" value="Unassembled WGS sequence"/>
</dbReference>
<feature type="region of interest" description="Disordered" evidence="3">
    <location>
        <begin position="229"/>
        <end position="250"/>
    </location>
</feature>
<feature type="compositionally biased region" description="Acidic residues" evidence="3">
    <location>
        <begin position="30"/>
        <end position="60"/>
    </location>
</feature>
<organism evidence="4 5">
    <name type="scientific">Chlamydomonas eustigma</name>
    <dbReference type="NCBI Taxonomy" id="1157962"/>
    <lineage>
        <taxon>Eukaryota</taxon>
        <taxon>Viridiplantae</taxon>
        <taxon>Chlorophyta</taxon>
        <taxon>core chlorophytes</taxon>
        <taxon>Chlorophyceae</taxon>
        <taxon>CS clade</taxon>
        <taxon>Chlamydomonadales</taxon>
        <taxon>Chlamydomonadaceae</taxon>
        <taxon>Chlamydomonas</taxon>
    </lineage>
</organism>
<evidence type="ECO:0000256" key="1">
    <source>
        <dbReference type="ARBA" id="ARBA00006781"/>
    </source>
</evidence>
<evidence type="ECO:0000313" key="5">
    <source>
        <dbReference type="Proteomes" id="UP000232323"/>
    </source>
</evidence>
<dbReference type="STRING" id="1157962.A0A250X9F2"/>
<dbReference type="PANTHER" id="PTHR13261">
    <property type="entry name" value="BRCA2 AND CDKN1A INTERACTING PROTEIN"/>
    <property type="match status" value="1"/>
</dbReference>
<sequence length="319" mass="35784">MTKKKRPVSDNEEVEDIDGDDTDGGQVTSGEEETEGTSDDDNDDEYPEVSEEDDEDEKQEEVVIDFEFFSPKEIDFHGLRALLFTYLDGRQYDASGLVNAIIKQDTVGNVVKTSEEDDPIAIFTALNTQTHSHQEWFKELKDFLSSSCKDATIKKSISEALSQSGTALLVNERLINCPPKLAPPLMQFLFEEIREVCEDEERSKQERDSFAFERYIVVTRLYADHEASGSRQQAVAGPSSSKKKQKGTEGPVLVYLRPEDEFLHKHCVWSHTFPVEGKVVGKDDLQPLRMVMLVDTANIPKVRKALDATVGNMAANVGL</sequence>
<protein>
    <recommendedName>
        <fullName evidence="2">Protein BCCIP homolog</fullName>
    </recommendedName>
</protein>
<dbReference type="OrthoDB" id="27543at2759"/>
<comment type="similarity">
    <text evidence="1 2">Belongs to the BCP1 family.</text>
</comment>
<keyword evidence="5" id="KW-1185">Reference proteome</keyword>
<feature type="region of interest" description="Disordered" evidence="3">
    <location>
        <begin position="1"/>
        <end position="60"/>
    </location>
</feature>
<dbReference type="InterPro" id="IPR025602">
    <property type="entry name" value="BCP1_family"/>
</dbReference>
<gene>
    <name evidence="4" type="ORF">CEUSTIGMA_g7142.t1</name>
</gene>
<evidence type="ECO:0000313" key="4">
    <source>
        <dbReference type="EMBL" id="GAX79701.1"/>
    </source>
</evidence>